<evidence type="ECO:0000313" key="1">
    <source>
        <dbReference type="EMBL" id="OCO80420.1"/>
    </source>
</evidence>
<dbReference type="AlphaFoldDB" id="A0A6H2ZWJ1"/>
<proteinExistence type="predicted"/>
<reference evidence="2" key="1">
    <citation type="submission" date="2016-04" db="EMBL/GenBank/DDBJ databases">
        <authorList>
            <person name="Osei Sekyere J."/>
            <person name="Sivertsen A."/>
            <person name="Pedersen A.T."/>
            <person name="Sundsfjord A."/>
        </authorList>
    </citation>
    <scope>NUCLEOTIDE SEQUENCE [LARGE SCALE GENOMIC DNA]</scope>
    <source>
        <strain evidence="2">945174350</strain>
    </source>
</reference>
<dbReference type="EMBL" id="LJEX02000136">
    <property type="protein sequence ID" value="OCO80420.1"/>
    <property type="molecule type" value="Genomic_DNA"/>
</dbReference>
<comment type="caution">
    <text evidence="1">The sequence shown here is derived from an EMBL/GenBank/DDBJ whole genome shotgun (WGS) entry which is preliminary data.</text>
</comment>
<dbReference type="Proteomes" id="UP000050489">
    <property type="component" value="Unassembled WGS sequence"/>
</dbReference>
<sequence>MNEQERAEKIEYISGAIREGYEPMFQISPPELNDQQLKHEHGKAWEYYNMAADENGKPPRRDLGE</sequence>
<name>A0A6H2ZWJ1_SERMA</name>
<dbReference type="RefSeq" id="WP_057523591.1">
    <property type="nucleotide sequence ID" value="NZ_LJEX02000136.1"/>
</dbReference>
<gene>
    <name evidence="1" type="ORF">AN695_0205955</name>
</gene>
<organism evidence="1 2">
    <name type="scientific">Serratia marcescens</name>
    <dbReference type="NCBI Taxonomy" id="615"/>
    <lineage>
        <taxon>Bacteria</taxon>
        <taxon>Pseudomonadati</taxon>
        <taxon>Pseudomonadota</taxon>
        <taxon>Gammaproteobacteria</taxon>
        <taxon>Enterobacterales</taxon>
        <taxon>Yersiniaceae</taxon>
        <taxon>Serratia</taxon>
    </lineage>
</organism>
<accession>A0A6H2ZWJ1</accession>
<evidence type="ECO:0000313" key="2">
    <source>
        <dbReference type="Proteomes" id="UP000050489"/>
    </source>
</evidence>
<protein>
    <submittedName>
        <fullName evidence="1">Uncharacterized protein</fullName>
    </submittedName>
</protein>